<dbReference type="AlphaFoldDB" id="A0A9D2KMG3"/>
<reference evidence="4" key="2">
    <citation type="submission" date="2021-04" db="EMBL/GenBank/DDBJ databases">
        <authorList>
            <person name="Gilroy R."/>
        </authorList>
    </citation>
    <scope>NUCLEOTIDE SEQUENCE</scope>
    <source>
        <strain evidence="4">CHK186-16707</strain>
    </source>
</reference>
<gene>
    <name evidence="4" type="primary">sctE</name>
    <name evidence="4" type="ORF">H9962_06735</name>
</gene>
<evidence type="ECO:0000259" key="3">
    <source>
        <dbReference type="Pfam" id="PF04888"/>
    </source>
</evidence>
<evidence type="ECO:0000256" key="2">
    <source>
        <dbReference type="SAM" id="Phobius"/>
    </source>
</evidence>
<feature type="coiled-coil region" evidence="1">
    <location>
        <begin position="107"/>
        <end position="134"/>
    </location>
</feature>
<accession>A0A9D2KMG3</accession>
<keyword evidence="2" id="KW-0812">Transmembrane</keyword>
<reference evidence="4" key="1">
    <citation type="journal article" date="2021" name="PeerJ">
        <title>Extensive microbial diversity within the chicken gut microbiome revealed by metagenomics and culture.</title>
        <authorList>
            <person name="Gilroy R."/>
            <person name="Ravi A."/>
            <person name="Getino M."/>
            <person name="Pursley I."/>
            <person name="Horton D.L."/>
            <person name="Alikhan N.F."/>
            <person name="Baker D."/>
            <person name="Gharbi K."/>
            <person name="Hall N."/>
            <person name="Watson M."/>
            <person name="Adriaenssens E.M."/>
            <person name="Foster-Nyarko E."/>
            <person name="Jarju S."/>
            <person name="Secka A."/>
            <person name="Antonio M."/>
            <person name="Oren A."/>
            <person name="Chaudhuri R.R."/>
            <person name="La Ragione R."/>
            <person name="Hildebrand F."/>
            <person name="Pallen M.J."/>
        </authorList>
    </citation>
    <scope>NUCLEOTIDE SEQUENCE</scope>
    <source>
        <strain evidence="4">CHK186-16707</strain>
    </source>
</reference>
<feature type="transmembrane region" description="Helical" evidence="2">
    <location>
        <begin position="167"/>
        <end position="188"/>
    </location>
</feature>
<sequence length="371" mass="36826">MSTSIQSTQTGQITDFSALAQLAAAQAQVLGGTTVPGSQESAKALLEGMAGLSALLPELDAPSTGRSGGVSTLGGLSMGGLSLETLLDAVGFEQRRTECKAGISSLKARAEERAEANAEKIKNIQEELEKSKQGGFLNGLLKAFKVIGMVLGAIGSVAMIAAGAAGLAAGGSGAALMAVGLAMLYMTIDSAVQMGTDGKVGIGLGSAVGAIVKAAGGSESAVKWTQFAVDLAASIALAVVGGFAAAGKIGGSAASAAADATAKATATADKIQKAASITARAATIAGGANTVAQGATSIASAVNEKDISFLQAQQKRLQAILEKIAMANDLDIEHIKEMMQRSEQTLQTVSDIVQEGAQTNTAIVSGSPAMA</sequence>
<feature type="transmembrane region" description="Helical" evidence="2">
    <location>
        <begin position="224"/>
        <end position="246"/>
    </location>
</feature>
<keyword evidence="2" id="KW-0472">Membrane</keyword>
<dbReference type="Proteomes" id="UP000824225">
    <property type="component" value="Unassembled WGS sequence"/>
</dbReference>
<keyword evidence="1" id="KW-0175">Coiled coil</keyword>
<feature type="transmembrane region" description="Helical" evidence="2">
    <location>
        <begin position="200"/>
        <end position="218"/>
    </location>
</feature>
<dbReference type="EMBL" id="DXAN01000023">
    <property type="protein sequence ID" value="HJA08867.1"/>
    <property type="molecule type" value="Genomic_DNA"/>
</dbReference>
<dbReference type="Pfam" id="PF04888">
    <property type="entry name" value="SseC"/>
    <property type="match status" value="1"/>
</dbReference>
<evidence type="ECO:0000256" key="1">
    <source>
        <dbReference type="SAM" id="Coils"/>
    </source>
</evidence>
<feature type="domain" description="Translocator protein BipB-like C-terminal" evidence="3">
    <location>
        <begin position="103"/>
        <end position="364"/>
    </location>
</feature>
<keyword evidence="2" id="KW-1133">Transmembrane helix</keyword>
<proteinExistence type="predicted"/>
<evidence type="ECO:0000313" key="4">
    <source>
        <dbReference type="EMBL" id="HJA08867.1"/>
    </source>
</evidence>
<protein>
    <submittedName>
        <fullName evidence="4">Type III secretion system translocon subunit SctE</fullName>
    </submittedName>
</protein>
<evidence type="ECO:0000313" key="5">
    <source>
        <dbReference type="Proteomes" id="UP000824225"/>
    </source>
</evidence>
<dbReference type="InterPro" id="IPR006972">
    <property type="entry name" value="BipB-like_C"/>
</dbReference>
<comment type="caution">
    <text evidence="4">The sequence shown here is derived from an EMBL/GenBank/DDBJ whole genome shotgun (WGS) entry which is preliminary data.</text>
</comment>
<feature type="transmembrane region" description="Helical" evidence="2">
    <location>
        <begin position="140"/>
        <end position="161"/>
    </location>
</feature>
<name>A0A9D2KMG3_9BACT</name>
<organism evidence="4 5">
    <name type="scientific">Candidatus Mailhella merdigallinarum</name>
    <dbReference type="NCBI Taxonomy" id="2838658"/>
    <lineage>
        <taxon>Bacteria</taxon>
        <taxon>Pseudomonadati</taxon>
        <taxon>Thermodesulfobacteriota</taxon>
        <taxon>Desulfovibrionia</taxon>
        <taxon>Desulfovibrionales</taxon>
        <taxon>Desulfovibrionaceae</taxon>
        <taxon>Mailhella</taxon>
    </lineage>
</organism>